<organism evidence="15 16">
    <name type="scientific">Succinivibrio faecicola</name>
    <dbReference type="NCBI Taxonomy" id="2820300"/>
    <lineage>
        <taxon>Bacteria</taxon>
        <taxon>Pseudomonadati</taxon>
        <taxon>Pseudomonadota</taxon>
        <taxon>Gammaproteobacteria</taxon>
        <taxon>Aeromonadales</taxon>
        <taxon>Succinivibrionaceae</taxon>
        <taxon>Succinivibrio</taxon>
    </lineage>
</organism>
<evidence type="ECO:0000256" key="13">
    <source>
        <dbReference type="PIRNR" id="PIRNR002811"/>
    </source>
</evidence>
<evidence type="ECO:0000256" key="8">
    <source>
        <dbReference type="ARBA" id="ARBA00022833"/>
    </source>
</evidence>
<dbReference type="PIRSF" id="PIRSF002811">
    <property type="entry name" value="DnaG"/>
    <property type="match status" value="1"/>
</dbReference>
<dbReference type="InterPro" id="IPR036977">
    <property type="entry name" value="DNA_primase_Znf_CHC2"/>
</dbReference>
<comment type="cofactor">
    <cofactor evidence="12 13">
        <name>Zn(2+)</name>
        <dbReference type="ChEBI" id="CHEBI:29105"/>
    </cofactor>
    <text evidence="12 13">Binds 1 zinc ion per monomer.</text>
</comment>
<comment type="similarity">
    <text evidence="12 13">Belongs to the DnaG primase family.</text>
</comment>
<dbReference type="SMART" id="SM00400">
    <property type="entry name" value="ZnF_CHCC"/>
    <property type="match status" value="1"/>
</dbReference>
<comment type="function">
    <text evidence="12 13">RNA polymerase that catalyzes the synthesis of short RNA molecules used as primers for DNA polymerase during DNA replication.</text>
</comment>
<dbReference type="EC" id="2.7.7.101" evidence="12"/>
<dbReference type="Pfam" id="PF08275">
    <property type="entry name" value="DNAG_N"/>
    <property type="match status" value="1"/>
</dbReference>
<dbReference type="Pfam" id="PF10410">
    <property type="entry name" value="DnaB_bind"/>
    <property type="match status" value="1"/>
</dbReference>
<keyword evidence="1 12" id="KW-0240">DNA-directed RNA polymerase</keyword>
<keyword evidence="9" id="KW-0460">Magnesium</keyword>
<name>A0ABS7DFE7_9GAMM</name>
<proteinExistence type="inferred from homology"/>
<dbReference type="InterPro" id="IPR034151">
    <property type="entry name" value="TOPRIM_DnaG_bac"/>
</dbReference>
<dbReference type="InterPro" id="IPR006171">
    <property type="entry name" value="TOPRIM_dom"/>
</dbReference>
<dbReference type="Gene3D" id="3.40.1360.10">
    <property type="match status" value="1"/>
</dbReference>
<dbReference type="InterPro" id="IPR016136">
    <property type="entry name" value="DNA_helicase_N/primase_C"/>
</dbReference>
<dbReference type="InterPro" id="IPR037068">
    <property type="entry name" value="DNA_primase_core_N_sf"/>
</dbReference>
<evidence type="ECO:0000313" key="16">
    <source>
        <dbReference type="Proteomes" id="UP000731465"/>
    </source>
</evidence>
<dbReference type="InterPro" id="IPR002694">
    <property type="entry name" value="Znf_CHC2"/>
</dbReference>
<dbReference type="CDD" id="cd03364">
    <property type="entry name" value="TOPRIM_DnaG_primases"/>
    <property type="match status" value="1"/>
</dbReference>
<dbReference type="NCBIfam" id="TIGR01391">
    <property type="entry name" value="dnaG"/>
    <property type="match status" value="1"/>
</dbReference>
<keyword evidence="3 12" id="KW-0808">Transferase</keyword>
<dbReference type="PANTHER" id="PTHR30313">
    <property type="entry name" value="DNA PRIMASE"/>
    <property type="match status" value="1"/>
</dbReference>
<dbReference type="Gene3D" id="3.90.980.10">
    <property type="entry name" value="DNA primase, catalytic core, N-terminal domain"/>
    <property type="match status" value="1"/>
</dbReference>
<evidence type="ECO:0000256" key="4">
    <source>
        <dbReference type="ARBA" id="ARBA00022695"/>
    </source>
</evidence>
<evidence type="ECO:0000256" key="3">
    <source>
        <dbReference type="ARBA" id="ARBA00022679"/>
    </source>
</evidence>
<sequence length="607" mass="68760">MPFIKKSFITDRLLANVPIEKYIGQFVNLKKSGSNYMCCCPFHHEKTPSCSITPSKQMFYCFGCKEHGNVIDFAMKYKNLSFVEAVEEVAAFAGIEIEYEKGAHQSKEAADKQKNYFDFMDRAASLFTKALNTAQGAEGLAYFKNQRGLSDKTIVEARLGYAPKNPRFLQEALCRNKGDEQILIDLGLLVKGEYGIHGMYRNRVMIPIFDKRGRVISFGGRTMGDDKPKYMNTKETPIYKKRNELFGLYETLKANNNRPPRIVVVEGYMDVISVRQAGCNYAVASLGTATTIEQITEMFRYTDKIICCYDGDSAGRNAAWHALVTITPILQDDKEIRFSFLPVEHDPDSLVKEQGLSAFVSYLDNAITYPEFLVAHLSTEYNLSDPNGLALFVSETIKYISKIPVLALRSVALKLLSATSGIAENQLYDMLKTSLDGETSDTNIFKDEVKSHEDQENILNTPMRRLIAFICQQPTIVSTVLYEFKLESFLTLCSSLQIRGTRELEYLIKLISSKRDLTPSELIEYTRESEYASTVRKLISAPLLITHQDGSDIPFNDRVDYFVQLLIEVISKPLKDKAEELKIKMNQGDNEALAKYSLIQNKMVFRS</sequence>
<comment type="subunit">
    <text evidence="12">Monomer. Interacts with DnaB.</text>
</comment>
<dbReference type="PANTHER" id="PTHR30313:SF2">
    <property type="entry name" value="DNA PRIMASE"/>
    <property type="match status" value="1"/>
</dbReference>
<dbReference type="Gene3D" id="1.20.50.20">
    <property type="entry name" value="DnaG, RNA polymerase domain, helical bundle"/>
    <property type="match status" value="1"/>
</dbReference>
<dbReference type="Pfam" id="PF01807">
    <property type="entry name" value="Zn_ribbon_DnaG"/>
    <property type="match status" value="1"/>
</dbReference>
<evidence type="ECO:0000313" key="15">
    <source>
        <dbReference type="EMBL" id="MBW7570024.1"/>
    </source>
</evidence>
<dbReference type="Gene3D" id="1.10.860.10">
    <property type="entry name" value="DNAb Helicase, Chain A"/>
    <property type="match status" value="1"/>
</dbReference>
<dbReference type="InterPro" id="IPR019475">
    <property type="entry name" value="DNA_primase_DnaB-bd"/>
</dbReference>
<keyword evidence="5 12" id="KW-0235">DNA replication</keyword>
<accession>A0ABS7DFE7</accession>
<evidence type="ECO:0000256" key="1">
    <source>
        <dbReference type="ARBA" id="ARBA00022478"/>
    </source>
</evidence>
<dbReference type="SUPFAM" id="SSF56731">
    <property type="entry name" value="DNA primase core"/>
    <property type="match status" value="1"/>
</dbReference>
<dbReference type="SUPFAM" id="SSF117023">
    <property type="entry name" value="DNA primase DnaG, C-terminal domain"/>
    <property type="match status" value="1"/>
</dbReference>
<dbReference type="Pfam" id="PF08278">
    <property type="entry name" value="DnaG_DnaB_bind"/>
    <property type="match status" value="1"/>
</dbReference>
<reference evidence="15 16" key="1">
    <citation type="submission" date="2021-03" db="EMBL/GenBank/DDBJ databases">
        <title>Succinivibrio sp. nov. isolated from feces of cow.</title>
        <authorList>
            <person name="Choi J.-Y."/>
        </authorList>
    </citation>
    <scope>NUCLEOTIDE SEQUENCE [LARGE SCALE GENOMIC DNA]</scope>
    <source>
        <strain evidence="15 16">AGMB01872</strain>
    </source>
</reference>
<dbReference type="EMBL" id="JAGFNY010000008">
    <property type="protein sequence ID" value="MBW7570024.1"/>
    <property type="molecule type" value="Genomic_DNA"/>
</dbReference>
<dbReference type="PROSITE" id="PS50880">
    <property type="entry name" value="TOPRIM"/>
    <property type="match status" value="1"/>
</dbReference>
<evidence type="ECO:0000256" key="6">
    <source>
        <dbReference type="ARBA" id="ARBA00022723"/>
    </source>
</evidence>
<dbReference type="SMART" id="SM00493">
    <property type="entry name" value="TOPRIM"/>
    <property type="match status" value="1"/>
</dbReference>
<dbReference type="SUPFAM" id="SSF57783">
    <property type="entry name" value="Zinc beta-ribbon"/>
    <property type="match status" value="1"/>
</dbReference>
<dbReference type="InterPro" id="IPR030846">
    <property type="entry name" value="DnaG_bac"/>
</dbReference>
<evidence type="ECO:0000256" key="10">
    <source>
        <dbReference type="ARBA" id="ARBA00023125"/>
    </source>
</evidence>
<keyword evidence="8 12" id="KW-0862">Zinc</keyword>
<dbReference type="InterPro" id="IPR006295">
    <property type="entry name" value="DNA_primase_DnaG"/>
</dbReference>
<evidence type="ECO:0000259" key="14">
    <source>
        <dbReference type="PROSITE" id="PS50880"/>
    </source>
</evidence>
<dbReference type="InterPro" id="IPR050219">
    <property type="entry name" value="DnaG_primase"/>
</dbReference>
<keyword evidence="11 12" id="KW-0804">Transcription</keyword>
<evidence type="ECO:0000256" key="12">
    <source>
        <dbReference type="HAMAP-Rule" id="MF_00974"/>
    </source>
</evidence>
<evidence type="ECO:0000256" key="11">
    <source>
        <dbReference type="ARBA" id="ARBA00023163"/>
    </source>
</evidence>
<keyword evidence="6 12" id="KW-0479">Metal-binding</keyword>
<keyword evidence="10 12" id="KW-0238">DNA-binding</keyword>
<evidence type="ECO:0000256" key="9">
    <source>
        <dbReference type="ARBA" id="ARBA00022842"/>
    </source>
</evidence>
<keyword evidence="4 12" id="KW-0548">Nucleotidyltransferase</keyword>
<protein>
    <recommendedName>
        <fullName evidence="12 13">DNA primase</fullName>
        <ecNumber evidence="12">2.7.7.101</ecNumber>
    </recommendedName>
</protein>
<dbReference type="Proteomes" id="UP000731465">
    <property type="component" value="Unassembled WGS sequence"/>
</dbReference>
<evidence type="ECO:0000256" key="7">
    <source>
        <dbReference type="ARBA" id="ARBA00022771"/>
    </source>
</evidence>
<dbReference type="InterPro" id="IPR013173">
    <property type="entry name" value="DNA_primase_DnaG_DnaB-bd_dom"/>
</dbReference>
<keyword evidence="7 12" id="KW-0863">Zinc-finger</keyword>
<feature type="domain" description="Toprim" evidence="14">
    <location>
        <begin position="260"/>
        <end position="342"/>
    </location>
</feature>
<evidence type="ECO:0000256" key="2">
    <source>
        <dbReference type="ARBA" id="ARBA00022515"/>
    </source>
</evidence>
<dbReference type="HAMAP" id="MF_00974">
    <property type="entry name" value="DNA_primase_DnaG"/>
    <property type="match status" value="1"/>
</dbReference>
<feature type="zinc finger region" description="CHC2-type" evidence="12">
    <location>
        <begin position="40"/>
        <end position="64"/>
    </location>
</feature>
<comment type="catalytic activity">
    <reaction evidence="12">
        <text>ssDNA + n NTP = ssDNA/pppN(pN)n-1 hybrid + (n-1) diphosphate.</text>
        <dbReference type="EC" id="2.7.7.101"/>
    </reaction>
</comment>
<comment type="domain">
    <text evidence="12">Contains an N-terminal zinc-binding domain, a central core domain that contains the primase activity, and a C-terminal DnaB-binding domain.</text>
</comment>
<keyword evidence="2 12" id="KW-0639">Primosome</keyword>
<dbReference type="Gene3D" id="3.90.580.10">
    <property type="entry name" value="Zinc finger, CHC2-type domain"/>
    <property type="match status" value="1"/>
</dbReference>
<dbReference type="Pfam" id="PF13155">
    <property type="entry name" value="Toprim_2"/>
    <property type="match status" value="1"/>
</dbReference>
<keyword evidence="16" id="KW-1185">Reference proteome</keyword>
<dbReference type="RefSeq" id="WP_219937241.1">
    <property type="nucleotide sequence ID" value="NZ_JAGFNY010000008.1"/>
</dbReference>
<evidence type="ECO:0000256" key="5">
    <source>
        <dbReference type="ARBA" id="ARBA00022705"/>
    </source>
</evidence>
<gene>
    <name evidence="12" type="primary">dnaG</name>
    <name evidence="15" type="ORF">J5V48_03845</name>
</gene>
<comment type="caution">
    <text evidence="15">The sequence shown here is derived from an EMBL/GenBank/DDBJ whole genome shotgun (WGS) entry which is preliminary data.</text>
</comment>
<dbReference type="InterPro" id="IPR013264">
    <property type="entry name" value="DNAG_N"/>
</dbReference>